<reference evidence="4" key="1">
    <citation type="submission" date="2021-11" db="EMBL/GenBank/DDBJ databases">
        <title>Description of novel Flavobacterium species.</title>
        <authorList>
            <person name="Saticioglu I.B."/>
            <person name="Ay H."/>
            <person name="Altun S."/>
            <person name="Duman M."/>
        </authorList>
    </citation>
    <scope>NUCLEOTIDE SEQUENCE</scope>
    <source>
        <strain evidence="4">F-65</strain>
    </source>
</reference>
<protein>
    <recommendedName>
        <fullName evidence="3">Cytokinin riboside 5'-monophosphate phosphoribohydrolase</fullName>
        <ecNumber evidence="3">3.2.2.n1</ecNumber>
    </recommendedName>
</protein>
<dbReference type="PANTHER" id="PTHR31223">
    <property type="entry name" value="LOG FAMILY PROTEIN YJL055W"/>
    <property type="match status" value="1"/>
</dbReference>
<dbReference type="RefSeq" id="WP_229987701.1">
    <property type="nucleotide sequence ID" value="NZ_JAJJMO010000001.1"/>
</dbReference>
<organism evidence="4 5">
    <name type="scientific">Flavobacterium pisciphilum</name>
    <dbReference type="NCBI Taxonomy" id="2893755"/>
    <lineage>
        <taxon>Bacteria</taxon>
        <taxon>Pseudomonadati</taxon>
        <taxon>Bacteroidota</taxon>
        <taxon>Flavobacteriia</taxon>
        <taxon>Flavobacteriales</taxon>
        <taxon>Flavobacteriaceae</taxon>
        <taxon>Flavobacterium</taxon>
    </lineage>
</organism>
<evidence type="ECO:0000256" key="1">
    <source>
        <dbReference type="ARBA" id="ARBA00000274"/>
    </source>
</evidence>
<dbReference type="Proteomes" id="UP001430919">
    <property type="component" value="Unassembled WGS sequence"/>
</dbReference>
<dbReference type="Gene3D" id="3.40.50.450">
    <property type="match status" value="1"/>
</dbReference>
<dbReference type="InterPro" id="IPR031100">
    <property type="entry name" value="LOG_fam"/>
</dbReference>
<dbReference type="EC" id="3.2.2.n1" evidence="3"/>
<gene>
    <name evidence="4" type="ORF">LNQ49_05610</name>
</gene>
<comment type="similarity">
    <text evidence="2 3">Belongs to the LOG family.</text>
</comment>
<dbReference type="InterPro" id="IPR005269">
    <property type="entry name" value="LOG"/>
</dbReference>
<keyword evidence="3" id="KW-0203">Cytokinin biosynthesis</keyword>
<proteinExistence type="inferred from homology"/>
<dbReference type="EMBL" id="JAJJMO010000001">
    <property type="protein sequence ID" value="MCC9071071.1"/>
    <property type="molecule type" value="Genomic_DNA"/>
</dbReference>
<dbReference type="Pfam" id="PF03641">
    <property type="entry name" value="Lysine_decarbox"/>
    <property type="match status" value="1"/>
</dbReference>
<accession>A0ABS8MQQ1</accession>
<name>A0ABS8MQQ1_9FLAO</name>
<evidence type="ECO:0000313" key="4">
    <source>
        <dbReference type="EMBL" id="MCC9071071.1"/>
    </source>
</evidence>
<evidence type="ECO:0000313" key="5">
    <source>
        <dbReference type="Proteomes" id="UP001430919"/>
    </source>
</evidence>
<evidence type="ECO:0000256" key="3">
    <source>
        <dbReference type="RuleBase" id="RU363015"/>
    </source>
</evidence>
<comment type="catalytic activity">
    <reaction evidence="1">
        <text>AMP + H2O = D-ribose 5-phosphate + adenine</text>
        <dbReference type="Rhea" id="RHEA:20129"/>
        <dbReference type="ChEBI" id="CHEBI:15377"/>
        <dbReference type="ChEBI" id="CHEBI:16708"/>
        <dbReference type="ChEBI" id="CHEBI:78346"/>
        <dbReference type="ChEBI" id="CHEBI:456215"/>
        <dbReference type="EC" id="3.2.2.4"/>
    </reaction>
</comment>
<keyword evidence="3" id="KW-0378">Hydrolase</keyword>
<keyword evidence="5" id="KW-1185">Reference proteome</keyword>
<sequence length="193" mass="21602">MNRITVFCGSSFGNKKEYETQAFQLGQIMSENKIDLVYGGANVGLMGAVADGVLNKNGKVIGVLPDFLRNKEIAHDNLTELIIVKSMHERKTKMNDLSDGVIALPGGFGTLEEFFEMLTWAQLGLHKKPIGILNIDGFYDLLLEFIMKMVNEGFLKEINQQMIIVSNNSQELLDKMKNYVAPEVGKWIKKGNE</sequence>
<evidence type="ECO:0000256" key="2">
    <source>
        <dbReference type="ARBA" id="ARBA00006763"/>
    </source>
</evidence>
<dbReference type="PANTHER" id="PTHR31223:SF70">
    <property type="entry name" value="LOG FAMILY PROTEIN YJL055W"/>
    <property type="match status" value="1"/>
</dbReference>
<comment type="caution">
    <text evidence="4">The sequence shown here is derived from an EMBL/GenBank/DDBJ whole genome shotgun (WGS) entry which is preliminary data.</text>
</comment>
<dbReference type="NCBIfam" id="TIGR00730">
    <property type="entry name" value="Rossman fold protein, TIGR00730 family"/>
    <property type="match status" value="1"/>
</dbReference>
<dbReference type="SUPFAM" id="SSF102405">
    <property type="entry name" value="MCP/YpsA-like"/>
    <property type="match status" value="1"/>
</dbReference>